<keyword evidence="4" id="KW-0812">Transmembrane</keyword>
<evidence type="ECO:0000256" key="2">
    <source>
        <dbReference type="ARBA" id="ARBA00008163"/>
    </source>
</evidence>
<dbReference type="AlphaFoldDB" id="A0A142ELY3"/>
<evidence type="ECO:0000256" key="3">
    <source>
        <dbReference type="ARBA" id="ARBA00022452"/>
    </source>
</evidence>
<dbReference type="EMBL" id="CP012836">
    <property type="protein sequence ID" value="AMQ56138.1"/>
    <property type="molecule type" value="Genomic_DNA"/>
</dbReference>
<keyword evidence="6" id="KW-0472">Membrane</keyword>
<evidence type="ECO:0000256" key="7">
    <source>
        <dbReference type="ARBA" id="ARBA00023237"/>
    </source>
</evidence>
<dbReference type="PANTHER" id="PTHR35093">
    <property type="entry name" value="OUTER MEMBRANE PROTEIN NMB0088-RELATED"/>
    <property type="match status" value="1"/>
</dbReference>
<dbReference type="STRING" id="1727163.AO498_06910"/>
<evidence type="ECO:0000256" key="4">
    <source>
        <dbReference type="ARBA" id="ARBA00022692"/>
    </source>
</evidence>
<feature type="chain" id="PRO_5007494194" evidence="8">
    <location>
        <begin position="21"/>
        <end position="504"/>
    </location>
</feature>
<sequence>MRLTSLVLALLSLSISSAFAQSGYYLDALRFSQAPASGSARIMGIGGTQWSLGGDVSNIAGNPAGLGFFRSSEASLSLGYSDWGIDTRFLGQNRSYNTGNFSAPNLSYVMANPKSSLETSAFKGGAFGISFQRIANFNSEFGFFSDVLGDNSIIDFYLQDAFGISENQIENFGLTGLAYQTYLINPIVTDQNGNPINSPNTYDSFVLGNPFQDENVTQEGTASQMSFSYGANFNHKVFVGAGIGIRSLSFSSYKEYNEEFVDQPLRTSSLRENLFINGTGINLSLGLIYKPIDYVNLGFNFQSPTWYSLNEEYEAGITADFNNYYFEQEDITLGLQQANTDLFLSTYNLQTPLKLGGGATFFIGKNGFLSADVDWVDYSAARLNSRDFDEGPDNQAIRNSYGSTINFRLGGEAKIDRFRFRAGYGFYGDPYSNSPDLDQTSTQLSGGVGVRFNTLYLDFALVQQKFNGMYRSYQVLDANDQNVGPVTYLENSITSGIFTLGFNF</sequence>
<reference evidence="10" key="1">
    <citation type="submission" date="2015-09" db="EMBL/GenBank/DDBJ databases">
        <title>Complete sequence of Algoriphagus sp. M8-2.</title>
        <authorList>
            <person name="Shintani M."/>
        </authorList>
    </citation>
    <scope>NUCLEOTIDE SEQUENCE [LARGE SCALE GENOMIC DNA]</scope>
    <source>
        <strain evidence="10">M8-2</strain>
    </source>
</reference>
<dbReference type="PANTHER" id="PTHR35093:SF8">
    <property type="entry name" value="OUTER MEMBRANE PROTEIN NMB0088-RELATED"/>
    <property type="match status" value="1"/>
</dbReference>
<keyword evidence="7" id="KW-0998">Cell outer membrane</keyword>
<gene>
    <name evidence="9" type="ORF">AO498_06910</name>
</gene>
<dbReference type="OrthoDB" id="9765571at2"/>
<organism evidence="9 10">
    <name type="scientific">Algoriphagus sanaruensis</name>
    <dbReference type="NCBI Taxonomy" id="1727163"/>
    <lineage>
        <taxon>Bacteria</taxon>
        <taxon>Pseudomonadati</taxon>
        <taxon>Bacteroidota</taxon>
        <taxon>Cytophagia</taxon>
        <taxon>Cytophagales</taxon>
        <taxon>Cyclobacteriaceae</taxon>
        <taxon>Algoriphagus</taxon>
    </lineage>
</organism>
<dbReference type="PATRIC" id="fig|1727163.4.peg.1432"/>
<keyword evidence="3" id="KW-1134">Transmembrane beta strand</keyword>
<dbReference type="Proteomes" id="UP000073816">
    <property type="component" value="Chromosome"/>
</dbReference>
<name>A0A142ELY3_9BACT</name>
<feature type="signal peptide" evidence="8">
    <location>
        <begin position="1"/>
        <end position="20"/>
    </location>
</feature>
<dbReference type="KEGG" id="alm:AO498_06910"/>
<accession>A0A142ELY3</accession>
<proteinExistence type="inferred from homology"/>
<evidence type="ECO:0000313" key="9">
    <source>
        <dbReference type="EMBL" id="AMQ56138.1"/>
    </source>
</evidence>
<dbReference type="InterPro" id="IPR005017">
    <property type="entry name" value="OMPP1/FadL/TodX"/>
</dbReference>
<reference evidence="9 10" key="2">
    <citation type="journal article" date="2016" name="Genome Announc.">
        <title>Complete Genome Sequence of Algoriphagus sp. Strain M8-2, Isolated from a Brackish Lake.</title>
        <authorList>
            <person name="Muraguchi Y."/>
            <person name="Kushimoto K."/>
            <person name="Ohtsubo Y."/>
            <person name="Suzuki T."/>
            <person name="Dohra H."/>
            <person name="Kimbara K."/>
            <person name="Shintani M."/>
        </authorList>
    </citation>
    <scope>NUCLEOTIDE SEQUENCE [LARGE SCALE GENOMIC DNA]</scope>
    <source>
        <strain evidence="9 10">M8-2</strain>
    </source>
</reference>
<dbReference type="GO" id="GO:0015483">
    <property type="term" value="F:long-chain fatty acid transporting porin activity"/>
    <property type="evidence" value="ECO:0007669"/>
    <property type="project" value="TreeGrafter"/>
</dbReference>
<comment type="subcellular location">
    <subcellularLocation>
        <location evidence="1">Cell outer membrane</location>
        <topology evidence="1">Multi-pass membrane protein</topology>
    </subcellularLocation>
</comment>
<keyword evidence="10" id="KW-1185">Reference proteome</keyword>
<evidence type="ECO:0000256" key="5">
    <source>
        <dbReference type="ARBA" id="ARBA00022729"/>
    </source>
</evidence>
<protein>
    <submittedName>
        <fullName evidence="9">Long-chain fatty acid transporter</fullName>
    </submittedName>
</protein>
<dbReference type="GO" id="GO:0009279">
    <property type="term" value="C:cell outer membrane"/>
    <property type="evidence" value="ECO:0007669"/>
    <property type="project" value="UniProtKB-SubCell"/>
</dbReference>
<evidence type="ECO:0000256" key="8">
    <source>
        <dbReference type="SAM" id="SignalP"/>
    </source>
</evidence>
<dbReference type="RefSeq" id="WP_067545151.1">
    <property type="nucleotide sequence ID" value="NZ_CP012836.1"/>
</dbReference>
<comment type="similarity">
    <text evidence="2">Belongs to the OmpP1/FadL family.</text>
</comment>
<evidence type="ECO:0000313" key="10">
    <source>
        <dbReference type="Proteomes" id="UP000073816"/>
    </source>
</evidence>
<evidence type="ECO:0000256" key="1">
    <source>
        <dbReference type="ARBA" id="ARBA00004571"/>
    </source>
</evidence>
<dbReference type="Gene3D" id="2.40.160.60">
    <property type="entry name" value="Outer membrane protein transport protein (OMPP1/FadL/TodX)"/>
    <property type="match status" value="1"/>
</dbReference>
<keyword evidence="5 8" id="KW-0732">Signal</keyword>
<evidence type="ECO:0000256" key="6">
    <source>
        <dbReference type="ARBA" id="ARBA00023136"/>
    </source>
</evidence>
<dbReference type="SUPFAM" id="SSF56935">
    <property type="entry name" value="Porins"/>
    <property type="match status" value="1"/>
</dbReference>